<organism evidence="2 3">
    <name type="scientific">Acetobacter musti</name>
    <dbReference type="NCBI Taxonomy" id="864732"/>
    <lineage>
        <taxon>Bacteria</taxon>
        <taxon>Pseudomonadati</taxon>
        <taxon>Pseudomonadota</taxon>
        <taxon>Alphaproteobacteria</taxon>
        <taxon>Acetobacterales</taxon>
        <taxon>Acetobacteraceae</taxon>
        <taxon>Acetobacter</taxon>
    </lineage>
</organism>
<dbReference type="RefSeq" id="WP_173584137.1">
    <property type="nucleotide sequence ID" value="NZ_WOTB01000020.1"/>
</dbReference>
<name>A0ABX0JRU3_9PROT</name>
<protein>
    <submittedName>
        <fullName evidence="2">Uncharacterized protein</fullName>
    </submittedName>
</protein>
<dbReference type="EMBL" id="WOTB01000020">
    <property type="protein sequence ID" value="NHN85740.1"/>
    <property type="molecule type" value="Genomic_DNA"/>
</dbReference>
<keyword evidence="1" id="KW-1133">Transmembrane helix</keyword>
<keyword evidence="3" id="KW-1185">Reference proteome</keyword>
<accession>A0ABX0JRU3</accession>
<keyword evidence="1" id="KW-0472">Membrane</keyword>
<feature type="transmembrane region" description="Helical" evidence="1">
    <location>
        <begin position="12"/>
        <end position="32"/>
    </location>
</feature>
<dbReference type="Proteomes" id="UP000635278">
    <property type="component" value="Unassembled WGS sequence"/>
</dbReference>
<evidence type="ECO:0000313" key="3">
    <source>
        <dbReference type="Proteomes" id="UP000635278"/>
    </source>
</evidence>
<keyword evidence="1" id="KW-0812">Transmembrane</keyword>
<evidence type="ECO:0000256" key="1">
    <source>
        <dbReference type="SAM" id="Phobius"/>
    </source>
</evidence>
<gene>
    <name evidence="2" type="ORF">GOB93_13970</name>
</gene>
<reference evidence="2 3" key="1">
    <citation type="journal article" date="2020" name="Int. J. Syst. Evol. Microbiol.">
        <title>Novel acetic acid bacteria from cider fermentations: Acetobacter conturbans sp. nov. and Acetobacter fallax sp. nov.</title>
        <authorList>
            <person name="Sombolestani A.S."/>
            <person name="Cleenwerck I."/>
            <person name="Cnockaert M."/>
            <person name="Borremans W."/>
            <person name="Wieme A.D."/>
            <person name="De Vuyst L."/>
            <person name="Vandamme P."/>
        </authorList>
    </citation>
    <scope>NUCLEOTIDE SEQUENCE [LARGE SCALE GENOMIC DNA]</scope>
    <source>
        <strain evidence="2 3">LMG 30640</strain>
    </source>
</reference>
<sequence length="120" mass="13938">MWLAAAGHEREVLAVMIRHSVCLCGTAGSLFFRTGIVRRWGRPGFQKVMDVFDSVSEWFFRGERWVGWTGMQDSGYRADIQKNYLADRDCFKNLPVKPSVNYEEFWVPPFFKKALSSESF</sequence>
<comment type="caution">
    <text evidence="2">The sequence shown here is derived from an EMBL/GenBank/DDBJ whole genome shotgun (WGS) entry which is preliminary data.</text>
</comment>
<evidence type="ECO:0000313" key="2">
    <source>
        <dbReference type="EMBL" id="NHN85740.1"/>
    </source>
</evidence>
<proteinExistence type="predicted"/>